<dbReference type="RefSeq" id="WP_377499717.1">
    <property type="nucleotide sequence ID" value="NZ_JBHMDO010000042.1"/>
</dbReference>
<reference evidence="1 2" key="1">
    <citation type="submission" date="2024-09" db="EMBL/GenBank/DDBJ databases">
        <authorList>
            <person name="Sun Q."/>
            <person name="Mori K."/>
        </authorList>
    </citation>
    <scope>NUCLEOTIDE SEQUENCE [LARGE SCALE GENOMIC DNA]</scope>
    <source>
        <strain evidence="1 2">TISTR 2452</strain>
    </source>
</reference>
<accession>A0ABV5KW36</accession>
<dbReference type="Proteomes" id="UP001589747">
    <property type="component" value="Unassembled WGS sequence"/>
</dbReference>
<sequence>MKWEMLKELERFTPIAELRFVRPSAVGKRMYEAGDGFWITATEKKFGTEGSDRIEFGARGEYLASIFFFQYRRGLEAYFNLEPSMRRYEVLGERFEVCAGIAIGDTLEGIENVLRANHCVFEVSETGQLTDSSIQFRYTEIVWDRYRLLFFDRSKQAKLAGFEYTP</sequence>
<keyword evidence="2" id="KW-1185">Reference proteome</keyword>
<gene>
    <name evidence="1" type="ORF">ACFFSY_26180</name>
</gene>
<comment type="caution">
    <text evidence="1">The sequence shown here is derived from an EMBL/GenBank/DDBJ whole genome shotgun (WGS) entry which is preliminary data.</text>
</comment>
<evidence type="ECO:0000313" key="1">
    <source>
        <dbReference type="EMBL" id="MFB9329442.1"/>
    </source>
</evidence>
<proteinExistence type="predicted"/>
<protein>
    <submittedName>
        <fullName evidence="1">Uncharacterized protein</fullName>
    </submittedName>
</protein>
<evidence type="ECO:0000313" key="2">
    <source>
        <dbReference type="Proteomes" id="UP001589747"/>
    </source>
</evidence>
<dbReference type="EMBL" id="JBHMDO010000042">
    <property type="protein sequence ID" value="MFB9329442.1"/>
    <property type="molecule type" value="Genomic_DNA"/>
</dbReference>
<organism evidence="1 2">
    <name type="scientific">Paenibacillus aurantiacus</name>
    <dbReference type="NCBI Taxonomy" id="1936118"/>
    <lineage>
        <taxon>Bacteria</taxon>
        <taxon>Bacillati</taxon>
        <taxon>Bacillota</taxon>
        <taxon>Bacilli</taxon>
        <taxon>Bacillales</taxon>
        <taxon>Paenibacillaceae</taxon>
        <taxon>Paenibacillus</taxon>
    </lineage>
</organism>
<name>A0ABV5KW36_9BACL</name>